<dbReference type="EMBL" id="JAKOGI010000254">
    <property type="protein sequence ID" value="KAJ8438415.1"/>
    <property type="molecule type" value="Genomic_DNA"/>
</dbReference>
<evidence type="ECO:0000313" key="1">
    <source>
        <dbReference type="EMBL" id="KAJ8438415.1"/>
    </source>
</evidence>
<keyword evidence="2" id="KW-1185">Reference proteome</keyword>
<evidence type="ECO:0000313" key="2">
    <source>
        <dbReference type="Proteomes" id="UP001153076"/>
    </source>
</evidence>
<name>A0A9Q1K8N8_9CARY</name>
<organism evidence="1 2">
    <name type="scientific">Carnegiea gigantea</name>
    <dbReference type="NCBI Taxonomy" id="171969"/>
    <lineage>
        <taxon>Eukaryota</taxon>
        <taxon>Viridiplantae</taxon>
        <taxon>Streptophyta</taxon>
        <taxon>Embryophyta</taxon>
        <taxon>Tracheophyta</taxon>
        <taxon>Spermatophyta</taxon>
        <taxon>Magnoliopsida</taxon>
        <taxon>eudicotyledons</taxon>
        <taxon>Gunneridae</taxon>
        <taxon>Pentapetalae</taxon>
        <taxon>Caryophyllales</taxon>
        <taxon>Cactineae</taxon>
        <taxon>Cactaceae</taxon>
        <taxon>Cactoideae</taxon>
        <taxon>Echinocereeae</taxon>
        <taxon>Carnegiea</taxon>
    </lineage>
</organism>
<gene>
    <name evidence="1" type="ORF">Cgig2_004525</name>
</gene>
<reference evidence="1" key="1">
    <citation type="submission" date="2022-04" db="EMBL/GenBank/DDBJ databases">
        <title>Carnegiea gigantea Genome sequencing and assembly v2.</title>
        <authorList>
            <person name="Copetti D."/>
            <person name="Sanderson M.J."/>
            <person name="Burquez A."/>
            <person name="Wojciechowski M.F."/>
        </authorList>
    </citation>
    <scope>NUCLEOTIDE SEQUENCE</scope>
    <source>
        <strain evidence="1">SGP5-SGP5p</strain>
        <tissue evidence="1">Aerial part</tissue>
    </source>
</reference>
<comment type="caution">
    <text evidence="1">The sequence shown here is derived from an EMBL/GenBank/DDBJ whole genome shotgun (WGS) entry which is preliminary data.</text>
</comment>
<dbReference type="Proteomes" id="UP001153076">
    <property type="component" value="Unassembled WGS sequence"/>
</dbReference>
<accession>A0A9Q1K8N8</accession>
<proteinExistence type="predicted"/>
<dbReference type="AlphaFoldDB" id="A0A9Q1K8N8"/>
<sequence>MKSFVHCICSEINLSHTGSRTKQNLDLNRVPLHLFSLSAFTSLSIASAETHRHCYLLVAASVAKQHSPQLYFSFPSLSMAPQRGSRGRGRRAYGSGTSAFPSPSPLVRNSSACAPSHASVCLCLCASVCASVGVQEKEDGPLPSGDEGEEAWEIRSSFPSPPIAVEVDDDCPSSKKRRWTSPVWKHYNIKEGKHFSDGKDRAYCALGV</sequence>
<protein>
    <submittedName>
        <fullName evidence="1">Uncharacterized protein</fullName>
    </submittedName>
</protein>